<reference evidence="1 2" key="1">
    <citation type="submission" date="2012-11" db="EMBL/GenBank/DDBJ databases">
        <title>Whole genome sequence of Gluconacetobacter xylinus NBRC 13693.</title>
        <authorList>
            <person name="Azuma Y."/>
            <person name="Higashiura N."/>
            <person name="Hirakawa H."/>
            <person name="Matsushita K."/>
        </authorList>
    </citation>
    <scope>NUCLEOTIDE SEQUENCE [LARGE SCALE GENOMIC DNA]</scope>
    <source>
        <strain evidence="1 2">NBRC 13693</strain>
    </source>
</reference>
<dbReference type="Gene3D" id="3.30.2270.10">
    <property type="entry name" value="Folate-binding superfamily"/>
    <property type="match status" value="1"/>
</dbReference>
<dbReference type="AlphaFoldDB" id="A0A0D6Q8E5"/>
<gene>
    <name evidence="1" type="ORF">Gxy13693_031_018</name>
</gene>
<sequence>MRLNCPCCGPRGIEEFTYRGDATVHRPGTDAPAHAWVDYVYLRDNPDGWHRELWYHGAGCHAWLVVTRNMRTHEIADVVRAVDVVRQARENAGS</sequence>
<organism evidence="1 2">
    <name type="scientific">Komagataeibacter xylinus NBRC 13693</name>
    <dbReference type="NCBI Taxonomy" id="1234668"/>
    <lineage>
        <taxon>Bacteria</taxon>
        <taxon>Pseudomonadati</taxon>
        <taxon>Pseudomonadota</taxon>
        <taxon>Alphaproteobacteria</taxon>
        <taxon>Acetobacterales</taxon>
        <taxon>Acetobacteraceae</taxon>
        <taxon>Komagataeibacter</taxon>
    </lineage>
</organism>
<dbReference type="EMBL" id="BANJ01000031">
    <property type="protein sequence ID" value="GAN99699.1"/>
    <property type="molecule type" value="Genomic_DNA"/>
</dbReference>
<name>A0A0D6Q8E5_KOMXY</name>
<evidence type="ECO:0000313" key="2">
    <source>
        <dbReference type="Proteomes" id="UP000032683"/>
    </source>
</evidence>
<dbReference type="InterPro" id="IPR006279">
    <property type="entry name" value="SoxD"/>
</dbReference>
<dbReference type="Proteomes" id="UP000032683">
    <property type="component" value="Unassembled WGS sequence"/>
</dbReference>
<dbReference type="RefSeq" id="WP_048856243.1">
    <property type="nucleotide sequence ID" value="NZ_BANJ01000031.1"/>
</dbReference>
<dbReference type="GO" id="GO:0008115">
    <property type="term" value="F:sarcosine oxidase activity"/>
    <property type="evidence" value="ECO:0007669"/>
    <property type="project" value="InterPro"/>
</dbReference>
<accession>A0A0D6Q8E5</accession>
<proteinExistence type="predicted"/>
<evidence type="ECO:0000313" key="1">
    <source>
        <dbReference type="EMBL" id="GAN99699.1"/>
    </source>
</evidence>
<dbReference type="GO" id="GO:0046653">
    <property type="term" value="P:tetrahydrofolate metabolic process"/>
    <property type="evidence" value="ECO:0007669"/>
    <property type="project" value="InterPro"/>
</dbReference>
<dbReference type="InterPro" id="IPR038561">
    <property type="entry name" value="SoxD_sf"/>
</dbReference>
<dbReference type="Pfam" id="PF04267">
    <property type="entry name" value="SoxD"/>
    <property type="match status" value="1"/>
</dbReference>
<protein>
    <submittedName>
        <fullName evidence="1">Sarcosine oxidase delta subunit</fullName>
    </submittedName>
</protein>
<comment type="caution">
    <text evidence="1">The sequence shown here is derived from an EMBL/GenBank/DDBJ whole genome shotgun (WGS) entry which is preliminary data.</text>
</comment>